<sequence>MLLAFLSEKRKGSISRKSQLQKLEPSGQQQQNTTNLQGEPQHLSVILLPIHLLQQQTAKSLLTAVFSSAPPPSSPISQLLLPVLGFGVWGVLGWKWWGLGLGEGASLVWAWIQAAELCLESYSISGQR</sequence>
<feature type="region of interest" description="Disordered" evidence="1">
    <location>
        <begin position="16"/>
        <end position="36"/>
    </location>
</feature>
<protein>
    <submittedName>
        <fullName evidence="2">Uncharacterized protein</fullName>
    </submittedName>
</protein>
<dbReference type="EMBL" id="LR862145">
    <property type="protein sequence ID" value="CAD1826199.1"/>
    <property type="molecule type" value="Genomic_DNA"/>
</dbReference>
<evidence type="ECO:0000313" key="2">
    <source>
        <dbReference type="EMBL" id="CAD1826199.1"/>
    </source>
</evidence>
<gene>
    <name evidence="2" type="ORF">CB5_LOCUS9410</name>
</gene>
<name>A0A6V7P5R7_ANACO</name>
<accession>A0A6V7P5R7</accession>
<feature type="compositionally biased region" description="Low complexity" evidence="1">
    <location>
        <begin position="27"/>
        <end position="36"/>
    </location>
</feature>
<organism evidence="2">
    <name type="scientific">Ananas comosus var. bracteatus</name>
    <name type="common">red pineapple</name>
    <dbReference type="NCBI Taxonomy" id="296719"/>
    <lineage>
        <taxon>Eukaryota</taxon>
        <taxon>Viridiplantae</taxon>
        <taxon>Streptophyta</taxon>
        <taxon>Embryophyta</taxon>
        <taxon>Tracheophyta</taxon>
        <taxon>Spermatophyta</taxon>
        <taxon>Magnoliopsida</taxon>
        <taxon>Liliopsida</taxon>
        <taxon>Poales</taxon>
        <taxon>Bromeliaceae</taxon>
        <taxon>Bromelioideae</taxon>
        <taxon>Ananas</taxon>
    </lineage>
</organism>
<reference evidence="2" key="1">
    <citation type="submission" date="2020-07" db="EMBL/GenBank/DDBJ databases">
        <authorList>
            <person name="Lin J."/>
        </authorList>
    </citation>
    <scope>NUCLEOTIDE SEQUENCE</scope>
</reference>
<proteinExistence type="predicted"/>
<evidence type="ECO:0000256" key="1">
    <source>
        <dbReference type="SAM" id="MobiDB-lite"/>
    </source>
</evidence>
<dbReference type="AlphaFoldDB" id="A0A6V7P5R7"/>